<reference evidence="2" key="1">
    <citation type="submission" date="2019-08" db="EMBL/GenBank/DDBJ databases">
        <authorList>
            <person name="Kucharzyk K."/>
            <person name="Murdoch R.W."/>
            <person name="Higgins S."/>
            <person name="Loffler F."/>
        </authorList>
    </citation>
    <scope>NUCLEOTIDE SEQUENCE</scope>
</reference>
<protein>
    <recommendedName>
        <fullName evidence="1">DNA methylase adenine-specific domain-containing protein</fullName>
    </recommendedName>
</protein>
<dbReference type="Pfam" id="PF02384">
    <property type="entry name" value="N6_Mtase"/>
    <property type="match status" value="1"/>
</dbReference>
<feature type="domain" description="DNA methylase adenine-specific" evidence="1">
    <location>
        <begin position="94"/>
        <end position="217"/>
    </location>
</feature>
<evidence type="ECO:0000259" key="1">
    <source>
        <dbReference type="Pfam" id="PF02384"/>
    </source>
</evidence>
<organism evidence="2">
    <name type="scientific">bioreactor metagenome</name>
    <dbReference type="NCBI Taxonomy" id="1076179"/>
    <lineage>
        <taxon>unclassified sequences</taxon>
        <taxon>metagenomes</taxon>
        <taxon>ecological metagenomes</taxon>
    </lineage>
</organism>
<gene>
    <name evidence="2" type="ORF">SDC9_83279</name>
</gene>
<dbReference type="Gene3D" id="3.40.50.150">
    <property type="entry name" value="Vaccinia Virus protein VP39"/>
    <property type="match status" value="1"/>
</dbReference>
<name>A0A644Z7S8_9ZZZZ</name>
<dbReference type="InterPro" id="IPR029063">
    <property type="entry name" value="SAM-dependent_MTases_sf"/>
</dbReference>
<comment type="caution">
    <text evidence="2">The sequence shown here is derived from an EMBL/GenBank/DDBJ whole genome shotgun (WGS) entry which is preliminary data.</text>
</comment>
<dbReference type="SUPFAM" id="SSF53335">
    <property type="entry name" value="S-adenosyl-L-methionine-dependent methyltransferases"/>
    <property type="match status" value="1"/>
</dbReference>
<dbReference type="GO" id="GO:0008170">
    <property type="term" value="F:N-methyltransferase activity"/>
    <property type="evidence" value="ECO:0007669"/>
    <property type="project" value="InterPro"/>
</dbReference>
<dbReference type="EMBL" id="VSSQ01007686">
    <property type="protein sequence ID" value="MPM36679.1"/>
    <property type="molecule type" value="Genomic_DNA"/>
</dbReference>
<evidence type="ECO:0000313" key="2">
    <source>
        <dbReference type="EMBL" id="MPM36679.1"/>
    </source>
</evidence>
<sequence length="269" mass="30083">MDVKGLVALADITHGRMLRRTAFQDFVTYAALFISNKFDPVHLAQRTEAMKGLLRDYTSQEQAQFSAGLHEFVCQCQENVVHGRYKDLLGMAYFELGLGGRNGQDFSPPDIGEIVARLSIPASLGDSALPEQGFFTIMDPACGSGMLSLSAAEHMAFRGYNLCQHLVIQANDTALCCAHMSYVQLSCHGIPAVVIHGNTLTLEEHSRWYTPAYILGNWVWRCPLPFAPGRNLSDEWLKMAQDPMYMAIRRITWPELFPSVKKECETMEA</sequence>
<dbReference type="GO" id="GO:0003677">
    <property type="term" value="F:DNA binding"/>
    <property type="evidence" value="ECO:0007669"/>
    <property type="project" value="InterPro"/>
</dbReference>
<accession>A0A644Z7S8</accession>
<proteinExistence type="predicted"/>
<dbReference type="AlphaFoldDB" id="A0A644Z7S8"/>
<dbReference type="PRINTS" id="PR00507">
    <property type="entry name" value="N12N6MTFRASE"/>
</dbReference>
<dbReference type="InterPro" id="IPR003356">
    <property type="entry name" value="DNA_methylase_A-5"/>
</dbReference>